<dbReference type="GO" id="GO:0004124">
    <property type="term" value="F:cysteine synthase activity"/>
    <property type="evidence" value="ECO:0007669"/>
    <property type="project" value="TreeGrafter"/>
</dbReference>
<evidence type="ECO:0000256" key="2">
    <source>
        <dbReference type="ARBA" id="ARBA00009077"/>
    </source>
</evidence>
<dbReference type="GO" id="GO:0003961">
    <property type="term" value="F:O-acetylhomoserine aminocarboxypropyltransferase activity"/>
    <property type="evidence" value="ECO:0007669"/>
    <property type="project" value="TreeGrafter"/>
</dbReference>
<dbReference type="InterPro" id="IPR015422">
    <property type="entry name" value="PyrdxlP-dep_Trfase_small"/>
</dbReference>
<dbReference type="FunFam" id="3.90.1150.10:FF:000033">
    <property type="entry name" value="Cystathionine gamma-synthase"/>
    <property type="match status" value="1"/>
</dbReference>
<evidence type="ECO:0000313" key="6">
    <source>
        <dbReference type="EMBL" id="EMI53102.1"/>
    </source>
</evidence>
<keyword evidence="3" id="KW-0808">Transferase</keyword>
<dbReference type="InterPro" id="IPR006235">
    <property type="entry name" value="OAc-hSer/O-AcSer_sulfhydrylase"/>
</dbReference>
<dbReference type="PANTHER" id="PTHR43797:SF2">
    <property type="entry name" value="HOMOCYSTEINE_CYSTEINE SYNTHASE"/>
    <property type="match status" value="1"/>
</dbReference>
<dbReference type="Proteomes" id="UP000011885">
    <property type="component" value="Unassembled WGS sequence"/>
</dbReference>
<comment type="caution">
    <text evidence="6">The sequence shown here is derived from an EMBL/GenBank/DDBJ whole genome shotgun (WGS) entry which is preliminary data.</text>
</comment>
<dbReference type="PANTHER" id="PTHR43797">
    <property type="entry name" value="HOMOCYSTEINE/CYSTEINE SYNTHASE"/>
    <property type="match status" value="1"/>
</dbReference>
<comment type="cofactor">
    <cofactor evidence="1 5">
        <name>pyridoxal 5'-phosphate</name>
        <dbReference type="ChEBI" id="CHEBI:597326"/>
    </cofactor>
</comment>
<comment type="similarity">
    <text evidence="2 5">Belongs to the trans-sulfuration enzymes family.</text>
</comment>
<accession>M5TV80</accession>
<name>M5TV80_9BACT</name>
<dbReference type="GO" id="GO:0005737">
    <property type="term" value="C:cytoplasm"/>
    <property type="evidence" value="ECO:0007669"/>
    <property type="project" value="TreeGrafter"/>
</dbReference>
<dbReference type="SUPFAM" id="SSF53383">
    <property type="entry name" value="PLP-dependent transferases"/>
    <property type="match status" value="1"/>
</dbReference>
<keyword evidence="7" id="KW-1185">Reference proteome</keyword>
<evidence type="ECO:0000256" key="5">
    <source>
        <dbReference type="RuleBase" id="RU362118"/>
    </source>
</evidence>
<gene>
    <name evidence="6" type="ORF">RSSM_05466</name>
</gene>
<evidence type="ECO:0000313" key="7">
    <source>
        <dbReference type="Proteomes" id="UP000011885"/>
    </source>
</evidence>
<sequence>MSPFAAFLFLMGIETLHLRMPRHCENAQKIAEFLESHDSVEWVNYPGLPGHTHRANADKYLTNGKGAILGFGIKGGMEAGKKFINACKLCSHLANIGDAKTLVIHPASTTHQQLSEDEQRRAGVSPEYIRMSVGIEDADDIIDDLKQALAAASA</sequence>
<evidence type="ECO:0000256" key="4">
    <source>
        <dbReference type="ARBA" id="ARBA00022898"/>
    </source>
</evidence>
<dbReference type="GO" id="GO:0030170">
    <property type="term" value="F:pyridoxal phosphate binding"/>
    <property type="evidence" value="ECO:0007669"/>
    <property type="project" value="InterPro"/>
</dbReference>
<dbReference type="GO" id="GO:0006535">
    <property type="term" value="P:cysteine biosynthetic process from serine"/>
    <property type="evidence" value="ECO:0007669"/>
    <property type="project" value="TreeGrafter"/>
</dbReference>
<evidence type="ECO:0000256" key="3">
    <source>
        <dbReference type="ARBA" id="ARBA00022679"/>
    </source>
</evidence>
<dbReference type="AlphaFoldDB" id="M5TV80"/>
<dbReference type="EMBL" id="ANOH01000383">
    <property type="protein sequence ID" value="EMI53102.1"/>
    <property type="molecule type" value="Genomic_DNA"/>
</dbReference>
<proteinExistence type="inferred from homology"/>
<dbReference type="GO" id="GO:0071269">
    <property type="term" value="P:L-homocysteine biosynthetic process"/>
    <property type="evidence" value="ECO:0007669"/>
    <property type="project" value="TreeGrafter"/>
</dbReference>
<dbReference type="PATRIC" id="fig|1263870.3.peg.5795"/>
<dbReference type="GO" id="GO:0019346">
    <property type="term" value="P:transsulfuration"/>
    <property type="evidence" value="ECO:0007669"/>
    <property type="project" value="InterPro"/>
</dbReference>
<dbReference type="InterPro" id="IPR000277">
    <property type="entry name" value="Cys/Met-Metab_PyrdxlP-dep_enz"/>
</dbReference>
<dbReference type="Pfam" id="PF01053">
    <property type="entry name" value="Cys_Met_Meta_PP"/>
    <property type="match status" value="1"/>
</dbReference>
<organism evidence="6 7">
    <name type="scientific">Rhodopirellula sallentina SM41</name>
    <dbReference type="NCBI Taxonomy" id="1263870"/>
    <lineage>
        <taxon>Bacteria</taxon>
        <taxon>Pseudomonadati</taxon>
        <taxon>Planctomycetota</taxon>
        <taxon>Planctomycetia</taxon>
        <taxon>Pirellulales</taxon>
        <taxon>Pirellulaceae</taxon>
        <taxon>Rhodopirellula</taxon>
    </lineage>
</organism>
<protein>
    <submittedName>
        <fullName evidence="6">Cys/Met metabolism, pyridoxal phosphate-dependent enzyme</fullName>
    </submittedName>
</protein>
<reference evidence="6 7" key="1">
    <citation type="journal article" date="2013" name="Mar. Genomics">
        <title>Expression of sulfatases in Rhodopirellula baltica and the diversity of sulfatases in the genus Rhodopirellula.</title>
        <authorList>
            <person name="Wegner C.E."/>
            <person name="Richter-Heitmann T."/>
            <person name="Klindworth A."/>
            <person name="Klockow C."/>
            <person name="Richter M."/>
            <person name="Achstetter T."/>
            <person name="Glockner F.O."/>
            <person name="Harder J."/>
        </authorList>
    </citation>
    <scope>NUCLEOTIDE SEQUENCE [LARGE SCALE GENOMIC DNA]</scope>
    <source>
        <strain evidence="6 7">SM41</strain>
    </source>
</reference>
<dbReference type="InterPro" id="IPR015424">
    <property type="entry name" value="PyrdxlP-dep_Trfase"/>
</dbReference>
<dbReference type="Gene3D" id="3.90.1150.10">
    <property type="entry name" value="Aspartate Aminotransferase, domain 1"/>
    <property type="match status" value="1"/>
</dbReference>
<keyword evidence="4 5" id="KW-0663">Pyridoxal phosphate</keyword>
<evidence type="ECO:0000256" key="1">
    <source>
        <dbReference type="ARBA" id="ARBA00001933"/>
    </source>
</evidence>